<dbReference type="Proteomes" id="UP000033121">
    <property type="component" value="Unassembled WGS sequence"/>
</dbReference>
<sequence length="207" mass="23006">MYKLATAFVALLSWAFLSCNNIPDNKAGDNTGEQAIQDPLAPSNAVNDQDLKLVAATFTDVDPKLATSVNAIIERYLQIKNSLARDDADAAEEASSAMSEMLKKLDKSLFTAEQKKLYEGIEDDLKEHAEHISKSKIGHQREHFAMMSEDVYDIAKAFGSGRTLYHDFCPMFNEHKGAGWLSEHADIINPYYGSKMPNCGIVEEKIQ</sequence>
<name>A0A0E9N6M2_9BACT</name>
<keyword evidence="1" id="KW-0732">Signal</keyword>
<dbReference type="EMBL" id="BBWV01000005">
    <property type="protein sequence ID" value="GAO45469.1"/>
    <property type="molecule type" value="Genomic_DNA"/>
</dbReference>
<dbReference type="OrthoDB" id="5513217at2"/>
<evidence type="ECO:0000313" key="4">
    <source>
        <dbReference type="Proteomes" id="UP000033121"/>
    </source>
</evidence>
<organism evidence="3 4">
    <name type="scientific">Flavihumibacter petaseus NBRC 106054</name>
    <dbReference type="NCBI Taxonomy" id="1220578"/>
    <lineage>
        <taxon>Bacteria</taxon>
        <taxon>Pseudomonadati</taxon>
        <taxon>Bacteroidota</taxon>
        <taxon>Chitinophagia</taxon>
        <taxon>Chitinophagales</taxon>
        <taxon>Chitinophagaceae</taxon>
        <taxon>Flavihumibacter</taxon>
    </lineage>
</organism>
<dbReference type="PROSITE" id="PS51257">
    <property type="entry name" value="PROKAR_LIPOPROTEIN"/>
    <property type="match status" value="1"/>
</dbReference>
<evidence type="ECO:0000259" key="2">
    <source>
        <dbReference type="Pfam" id="PF11827"/>
    </source>
</evidence>
<gene>
    <name evidence="3" type="ORF">FPE01S_05_01640</name>
</gene>
<evidence type="ECO:0000313" key="3">
    <source>
        <dbReference type="EMBL" id="GAO45469.1"/>
    </source>
</evidence>
<dbReference type="AlphaFoldDB" id="A0A0E9N6M2"/>
<evidence type="ECO:0000256" key="1">
    <source>
        <dbReference type="SAM" id="SignalP"/>
    </source>
</evidence>
<feature type="signal peptide" evidence="1">
    <location>
        <begin position="1"/>
        <end position="18"/>
    </location>
</feature>
<dbReference type="Pfam" id="PF11827">
    <property type="entry name" value="DUF3347"/>
    <property type="match status" value="1"/>
</dbReference>
<dbReference type="STRING" id="1220578.FPE01S_05_01640"/>
<dbReference type="InterPro" id="IPR021782">
    <property type="entry name" value="DUF3347"/>
</dbReference>
<reference evidence="3 4" key="1">
    <citation type="submission" date="2015-04" db="EMBL/GenBank/DDBJ databases">
        <title>Whole genome shotgun sequence of Flavihumibacter petaseus NBRC 106054.</title>
        <authorList>
            <person name="Miyazawa S."/>
            <person name="Hosoyama A."/>
            <person name="Hashimoto M."/>
            <person name="Noguchi M."/>
            <person name="Tsuchikane K."/>
            <person name="Ohji S."/>
            <person name="Yamazoe A."/>
            <person name="Ichikawa N."/>
            <person name="Kimura A."/>
            <person name="Fujita N."/>
        </authorList>
    </citation>
    <scope>NUCLEOTIDE SEQUENCE [LARGE SCALE GENOMIC DNA]</scope>
    <source>
        <strain evidence="3 4">NBRC 106054</strain>
    </source>
</reference>
<dbReference type="RefSeq" id="WP_052956120.1">
    <property type="nucleotide sequence ID" value="NZ_BBWV01000005.1"/>
</dbReference>
<proteinExistence type="predicted"/>
<feature type="chain" id="PRO_5002430456" description="DUF3347 domain-containing protein" evidence="1">
    <location>
        <begin position="19"/>
        <end position="207"/>
    </location>
</feature>
<accession>A0A0E9N6M2</accession>
<keyword evidence="4" id="KW-1185">Reference proteome</keyword>
<protein>
    <recommendedName>
        <fullName evidence="2">DUF3347 domain-containing protein</fullName>
    </recommendedName>
</protein>
<comment type="caution">
    <text evidence="3">The sequence shown here is derived from an EMBL/GenBank/DDBJ whole genome shotgun (WGS) entry which is preliminary data.</text>
</comment>
<feature type="domain" description="DUF3347" evidence="2">
    <location>
        <begin position="72"/>
        <end position="161"/>
    </location>
</feature>